<reference evidence="4 6" key="3">
    <citation type="journal article" date="2016" name="Genome Announc.">
        <title>Fully Closed Genome Sequences of Five Type Strains of the Genus Cronobacter and One Cronobacter sakazakii Strain.</title>
        <authorList>
            <person name="Moine D."/>
            <person name="Kassam M."/>
            <person name="Baert L."/>
            <person name="Tang Y."/>
            <person name="Barretto C."/>
            <person name="Ngom Bru C."/>
            <person name="Klijn A."/>
            <person name="Descombes P."/>
        </authorList>
    </citation>
    <scope>NUCLEOTIDE SEQUENCE [LARGE SCALE GENOMIC DNA]</scope>
    <source>
        <strain evidence="4">Cooper</strain>
    </source>
</reference>
<protein>
    <submittedName>
        <fullName evidence="3 4">Latency-related protein</fullName>
    </submittedName>
</protein>
<evidence type="ECO:0000313" key="5">
    <source>
        <dbReference type="EMBL" id="QBI59668.1"/>
    </source>
</evidence>
<reference evidence="2" key="1">
    <citation type="journal article" date="1990" name="J. Virol.">
        <title>Characterization of the latency-related transcriptionally active region of the bovine herpesvirus 1 genome.</title>
        <authorList>
            <person name="Kutish G."/>
            <person name="Mainprize T."/>
            <person name="Rock D."/>
        </authorList>
    </citation>
    <scope>NUCLEOTIDE SEQUENCE</scope>
</reference>
<feature type="compositionally biased region" description="Low complexity" evidence="1">
    <location>
        <begin position="114"/>
        <end position="123"/>
    </location>
</feature>
<evidence type="ECO:0000256" key="1">
    <source>
        <dbReference type="SAM" id="MobiDB-lite"/>
    </source>
</evidence>
<dbReference type="EMBL" id="JX898220">
    <property type="protein sequence ID" value="AFV53422.1"/>
    <property type="molecule type" value="Genomic_DNA"/>
</dbReference>
<evidence type="ECO:0000313" key="4">
    <source>
        <dbReference type="EMBL" id="ALR87829.1"/>
    </source>
</evidence>
<accession>Q69259</accession>
<evidence type="ECO:0000313" key="6">
    <source>
        <dbReference type="Proteomes" id="UP000144590"/>
    </source>
</evidence>
<dbReference type="EMBL" id="M61143">
    <property type="protein sequence ID" value="AAA46059.1"/>
    <property type="molecule type" value="Genomic_DNA"/>
</dbReference>
<dbReference type="EMBL" id="KU198480">
    <property type="protein sequence ID" value="ALR87829.1"/>
    <property type="molecule type" value="Genomic_DNA"/>
</dbReference>
<reference evidence="5" key="4">
    <citation type="submission" date="2019-02" db="EMBL/GenBank/DDBJ databases">
        <title>Bovine Herpesvirus-1: Genomic Comparison and Differentiation of Field (wild-type) and Vaccine Strains of BoHV-1 recovered from cases of Abortion and Respiratory disease from 1978 to 2014.</title>
        <authorList>
            <person name="d'Offay J.M."/>
            <person name="Fulton R.W."/>
            <person name="Dubovi E.J."/>
            <person name="Eberle R.E."/>
        </authorList>
    </citation>
    <scope>NUCLEOTIDE SEQUENCE</scope>
    <source>
        <strain evidence="5">C36 876-459</strain>
    </source>
</reference>
<evidence type="ECO:0000313" key="2">
    <source>
        <dbReference type="EMBL" id="AAA46059.1"/>
    </source>
</evidence>
<evidence type="ECO:0000313" key="7">
    <source>
        <dbReference type="Proteomes" id="UP000148956"/>
    </source>
</evidence>
<organism evidence="2">
    <name type="scientific">Bovine herpesvirus 1</name>
    <name type="common">BoHV-1</name>
    <dbReference type="NCBI Taxonomy" id="10320"/>
    <lineage>
        <taxon>Viruses</taxon>
        <taxon>Duplodnaviria</taxon>
        <taxon>Heunggongvirae</taxon>
        <taxon>Peploviricota</taxon>
        <taxon>Herviviricetes</taxon>
        <taxon>Herpesvirales</taxon>
        <taxon>Orthoherpesviridae</taxon>
        <taxon>Alphaherpesvirinae</taxon>
        <taxon>Varicellovirus</taxon>
        <taxon>Varicellovirus bovinealpha1</taxon>
    </lineage>
</organism>
<evidence type="ECO:0000313" key="3">
    <source>
        <dbReference type="EMBL" id="AFV53422.1"/>
    </source>
</evidence>
<proteinExistence type="predicted"/>
<name>Q69259_BHV1</name>
<dbReference type="EMBL" id="MK552112">
    <property type="protein sequence ID" value="QBI59668.1"/>
    <property type="molecule type" value="Genomic_DNA"/>
</dbReference>
<feature type="region of interest" description="Disordered" evidence="1">
    <location>
        <begin position="72"/>
        <end position="91"/>
    </location>
</feature>
<gene>
    <name evidence="3" type="primary">LR-ORF2</name>
    <name evidence="5" type="synonym">LR-OF2</name>
</gene>
<reference evidence="3 7" key="2">
    <citation type="journal article" date="2013" name="Arch. Virol.">
        <title>Complete genome sequence of the NVSL BoHV-1.1 Cooper reference strain.</title>
        <authorList>
            <person name="d'Offay J.M."/>
            <person name="Fulton R.W."/>
            <person name="Eberle R."/>
        </authorList>
    </citation>
    <scope>NUCLEOTIDE SEQUENCE [LARGE SCALE GENOMIC DNA]</scope>
    <source>
        <strain evidence="3">NVSL challenge 97-11</strain>
    </source>
</reference>
<sequence length="181" mass="18735">MRDLGHKSPAHARAVTFGLGMTAATAARKLSMQAGGRKYTAVRCGGLRVAEWVGGEPAAAIIAARRCRRCSGRAARPGSGPGDRLAAAPGPRCCGGGSPGGFLAPRRPLPFRCAASSAPSSRGRGPGRPAPWRSLAFSPGRGCHCGRPRPGRLRPGPERRPAGGRRQGRGRRETGSGLGWK</sequence>
<feature type="region of interest" description="Disordered" evidence="1">
    <location>
        <begin position="114"/>
        <end position="181"/>
    </location>
</feature>
<dbReference type="Proteomes" id="UP000148956">
    <property type="component" value="Segment"/>
</dbReference>
<keyword evidence="7" id="KW-1185">Reference proteome</keyword>
<dbReference type="Proteomes" id="UP000144590">
    <property type="component" value="Segment"/>
</dbReference>